<dbReference type="EMBL" id="BGPR01000007">
    <property type="protein sequence ID" value="GBL75389.1"/>
    <property type="molecule type" value="Genomic_DNA"/>
</dbReference>
<reference evidence="2 3" key="1">
    <citation type="journal article" date="2019" name="Sci. Rep.">
        <title>Orb-weaving spider Araneus ventricosus genome elucidates the spidroin gene catalogue.</title>
        <authorList>
            <person name="Kono N."/>
            <person name="Nakamura H."/>
            <person name="Ohtoshi R."/>
            <person name="Moran D.A.P."/>
            <person name="Shinohara A."/>
            <person name="Yoshida Y."/>
            <person name="Fujiwara M."/>
            <person name="Mori M."/>
            <person name="Tomita M."/>
            <person name="Arakawa K."/>
        </authorList>
    </citation>
    <scope>NUCLEOTIDE SEQUENCE [LARGE SCALE GENOMIC DNA]</scope>
</reference>
<name>A0A4Y2A7J6_ARAVE</name>
<organism evidence="2 3">
    <name type="scientific">Araneus ventricosus</name>
    <name type="common">Orbweaver spider</name>
    <name type="synonym">Epeira ventricosa</name>
    <dbReference type="NCBI Taxonomy" id="182803"/>
    <lineage>
        <taxon>Eukaryota</taxon>
        <taxon>Metazoa</taxon>
        <taxon>Ecdysozoa</taxon>
        <taxon>Arthropoda</taxon>
        <taxon>Chelicerata</taxon>
        <taxon>Arachnida</taxon>
        <taxon>Araneae</taxon>
        <taxon>Araneomorphae</taxon>
        <taxon>Entelegynae</taxon>
        <taxon>Araneoidea</taxon>
        <taxon>Araneidae</taxon>
        <taxon>Araneus</taxon>
    </lineage>
</organism>
<evidence type="ECO:0000256" key="1">
    <source>
        <dbReference type="SAM" id="MobiDB-lite"/>
    </source>
</evidence>
<proteinExistence type="predicted"/>
<feature type="compositionally biased region" description="Basic and acidic residues" evidence="1">
    <location>
        <begin position="21"/>
        <end position="32"/>
    </location>
</feature>
<dbReference type="AlphaFoldDB" id="A0A4Y2A7J6"/>
<accession>A0A4Y2A7J6</accession>
<sequence length="91" mass="10121">MHPLLLLLNDGDVCVVKKKPGRDGGRESRIDSSTDPYGTPTGTDTGFYQGIRNVPNTVVMYLLQLSLTDNYVYLLKKKMNCRDGTEGCHID</sequence>
<evidence type="ECO:0000313" key="2">
    <source>
        <dbReference type="EMBL" id="GBL75389.1"/>
    </source>
</evidence>
<evidence type="ECO:0000313" key="3">
    <source>
        <dbReference type="Proteomes" id="UP000499080"/>
    </source>
</evidence>
<feature type="region of interest" description="Disordered" evidence="1">
    <location>
        <begin position="18"/>
        <end position="42"/>
    </location>
</feature>
<gene>
    <name evidence="2" type="ORF">AVEN_194582_1</name>
</gene>
<comment type="caution">
    <text evidence="2">The sequence shown here is derived from an EMBL/GenBank/DDBJ whole genome shotgun (WGS) entry which is preliminary data.</text>
</comment>
<keyword evidence="3" id="KW-1185">Reference proteome</keyword>
<protein>
    <submittedName>
        <fullName evidence="2">Uncharacterized protein</fullName>
    </submittedName>
</protein>
<dbReference type="Proteomes" id="UP000499080">
    <property type="component" value="Unassembled WGS sequence"/>
</dbReference>